<evidence type="ECO:0000313" key="8">
    <source>
        <dbReference type="EMBL" id="MCG9971973.1"/>
    </source>
</evidence>
<dbReference type="GO" id="GO:0009279">
    <property type="term" value="C:cell outer membrane"/>
    <property type="evidence" value="ECO:0007669"/>
    <property type="project" value="UniProtKB-SubCell"/>
</dbReference>
<dbReference type="InterPro" id="IPR033985">
    <property type="entry name" value="SusD-like_N"/>
</dbReference>
<keyword evidence="5" id="KW-0998">Cell outer membrane</keyword>
<evidence type="ECO:0000313" key="9">
    <source>
        <dbReference type="Proteomes" id="UP001139344"/>
    </source>
</evidence>
<comment type="similarity">
    <text evidence="2">Belongs to the SusD family.</text>
</comment>
<feature type="domain" description="SusD-like N-terminal" evidence="7">
    <location>
        <begin position="91"/>
        <end position="222"/>
    </location>
</feature>
<name>A0A9X2A8L6_9FLAO</name>
<protein>
    <submittedName>
        <fullName evidence="8">RagB/SusD family nutrient uptake outer membrane protein</fullName>
    </submittedName>
</protein>
<evidence type="ECO:0000256" key="5">
    <source>
        <dbReference type="ARBA" id="ARBA00023237"/>
    </source>
</evidence>
<evidence type="ECO:0000256" key="2">
    <source>
        <dbReference type="ARBA" id="ARBA00006275"/>
    </source>
</evidence>
<sequence length="562" mass="62508">MMRKKIFYYILPIFAFIACNEEFTENPAIGALSDEALQNAQGVDLLLTGAYSALDGVVNNNGGNGFAVSPDNWWFDVMSDDAHKGSTDGDQADLYNLETYTFTPANPYILGRWEALYGGVNRANAVISVIESIEGEDFSEKLAEARFLRGYFNFELQKIFGNPAFISAENYVNSEFNQPNPGPIWDQIEADQQFAIDNLPDIQSEPGRPTSWTAKAFLGKTHLFQKDWQKAFDLLQDVVQNGPYGLNDEFVANFRAGGENSEESVFAIQFAADDGLSYNGNVGGTLNFPNALGWCCGFYVPTQDLVNAYKTGADGLPLLDNYSDTDVANDYGIESDEAFTPESGPLDPRLDYTVGRRGIQYNGYGINPGKEWVRNSFSDISGPYLPKKNVYYAGDDVNMGTGSWGQQHSGVNYNVMRFSGVLLMAAEAAAELDDLDTALDYVNQVRERAKNSTYVQAEDGSPAANYNIETYASFPDKEFAIKAVRFERRLELAMEGHRYFDLARWGPTFMKNVIEEYIANETQTIPNFGPKVSPFKEYMVIMPIPTTAIDLSGNILEQNPQY</sequence>
<dbReference type="Gene3D" id="1.25.40.390">
    <property type="match status" value="1"/>
</dbReference>
<evidence type="ECO:0000256" key="3">
    <source>
        <dbReference type="ARBA" id="ARBA00022729"/>
    </source>
</evidence>
<dbReference type="InterPro" id="IPR011990">
    <property type="entry name" value="TPR-like_helical_dom_sf"/>
</dbReference>
<dbReference type="AlphaFoldDB" id="A0A9X2A8L6"/>
<comment type="subcellular location">
    <subcellularLocation>
        <location evidence="1">Cell outer membrane</location>
    </subcellularLocation>
</comment>
<dbReference type="PROSITE" id="PS51257">
    <property type="entry name" value="PROKAR_LIPOPROTEIN"/>
    <property type="match status" value="1"/>
</dbReference>
<proteinExistence type="inferred from homology"/>
<keyword evidence="4" id="KW-0472">Membrane</keyword>
<comment type="caution">
    <text evidence="8">The sequence shown here is derived from an EMBL/GenBank/DDBJ whole genome shotgun (WGS) entry which is preliminary data.</text>
</comment>
<dbReference type="InterPro" id="IPR012944">
    <property type="entry name" value="SusD_RagB_dom"/>
</dbReference>
<gene>
    <name evidence="8" type="ORF">LU635_10025</name>
</gene>
<dbReference type="Pfam" id="PF07980">
    <property type="entry name" value="SusD_RagB"/>
    <property type="match status" value="1"/>
</dbReference>
<keyword evidence="3" id="KW-0732">Signal</keyword>
<evidence type="ECO:0000259" key="7">
    <source>
        <dbReference type="Pfam" id="PF14322"/>
    </source>
</evidence>
<feature type="domain" description="RagB/SusD" evidence="6">
    <location>
        <begin position="263"/>
        <end position="562"/>
    </location>
</feature>
<dbReference type="RefSeq" id="WP_240098719.1">
    <property type="nucleotide sequence ID" value="NZ_JAJSON010000020.1"/>
</dbReference>
<keyword evidence="9" id="KW-1185">Reference proteome</keyword>
<evidence type="ECO:0000256" key="4">
    <source>
        <dbReference type="ARBA" id="ARBA00023136"/>
    </source>
</evidence>
<dbReference type="EMBL" id="JAJSON010000020">
    <property type="protein sequence ID" value="MCG9971973.1"/>
    <property type="molecule type" value="Genomic_DNA"/>
</dbReference>
<dbReference type="SUPFAM" id="SSF48452">
    <property type="entry name" value="TPR-like"/>
    <property type="match status" value="1"/>
</dbReference>
<dbReference type="Pfam" id="PF14322">
    <property type="entry name" value="SusD-like_3"/>
    <property type="match status" value="1"/>
</dbReference>
<dbReference type="Proteomes" id="UP001139344">
    <property type="component" value="Unassembled WGS sequence"/>
</dbReference>
<evidence type="ECO:0000256" key="1">
    <source>
        <dbReference type="ARBA" id="ARBA00004442"/>
    </source>
</evidence>
<organism evidence="8 9">
    <name type="scientific">Christiangramia crocea</name>
    <dbReference type="NCBI Taxonomy" id="2904124"/>
    <lineage>
        <taxon>Bacteria</taxon>
        <taxon>Pseudomonadati</taxon>
        <taxon>Bacteroidota</taxon>
        <taxon>Flavobacteriia</taxon>
        <taxon>Flavobacteriales</taxon>
        <taxon>Flavobacteriaceae</taxon>
        <taxon>Christiangramia</taxon>
    </lineage>
</organism>
<accession>A0A9X2A8L6</accession>
<reference evidence="8" key="1">
    <citation type="submission" date="2021-12" db="EMBL/GenBank/DDBJ databases">
        <title>Description of Gramella crocea sp. nov., a new bacterium isolated from activated sludge.</title>
        <authorList>
            <person name="Zhang X."/>
        </authorList>
    </citation>
    <scope>NUCLEOTIDE SEQUENCE</scope>
    <source>
        <strain evidence="8">YB25</strain>
    </source>
</reference>
<evidence type="ECO:0000259" key="6">
    <source>
        <dbReference type="Pfam" id="PF07980"/>
    </source>
</evidence>